<protein>
    <submittedName>
        <fullName evidence="1">Uncharacterized protein</fullName>
    </submittedName>
</protein>
<dbReference type="PANTHER" id="PTHR33526">
    <property type="entry name" value="OS07G0123800 PROTEIN"/>
    <property type="match status" value="1"/>
</dbReference>
<feature type="non-terminal residue" evidence="1">
    <location>
        <position position="1"/>
    </location>
</feature>
<proteinExistence type="predicted"/>
<gene>
    <name evidence="1" type="ORF">C3L33_18514</name>
</gene>
<dbReference type="PANTHER" id="PTHR33526:SF4">
    <property type="entry name" value="OS07G0123800 PROTEIN"/>
    <property type="match status" value="1"/>
</dbReference>
<name>A0A6A4KVE6_9ERIC</name>
<sequence>MGTKKGKGMKFTRCFKAPFRFLIKARDFYVRAMSDWAARLEKCSGGYAAAQFSIHPDSYSFHSSRNSAQNEELMELMRAVSARNQSNRVDDKSEILRRSPCVKSPTAGGFSWQADATFCDVALAQLMLGGIVRDGVRIYDIGVKNRNEFEHDAAGIEAILIVCKGLLRPDHVGLGGAWRVRQRKGLLRQRPILQSARNLEFRLRKKFHPNEDLTELVRAASARNLSKRVQSEILQRPRHVKLPAASRRSLRWTRSVGIGRIEEDRPCEFGQEVTVETRHVEYGRRRNCIVSKS</sequence>
<dbReference type="Proteomes" id="UP000428333">
    <property type="component" value="Linkage Group LG11"/>
</dbReference>
<accession>A0A6A4KVE6</accession>
<organism evidence="1 2">
    <name type="scientific">Rhododendron williamsianum</name>
    <dbReference type="NCBI Taxonomy" id="262921"/>
    <lineage>
        <taxon>Eukaryota</taxon>
        <taxon>Viridiplantae</taxon>
        <taxon>Streptophyta</taxon>
        <taxon>Embryophyta</taxon>
        <taxon>Tracheophyta</taxon>
        <taxon>Spermatophyta</taxon>
        <taxon>Magnoliopsida</taxon>
        <taxon>eudicotyledons</taxon>
        <taxon>Gunneridae</taxon>
        <taxon>Pentapetalae</taxon>
        <taxon>asterids</taxon>
        <taxon>Ericales</taxon>
        <taxon>Ericaceae</taxon>
        <taxon>Ericoideae</taxon>
        <taxon>Rhodoreae</taxon>
        <taxon>Rhododendron</taxon>
    </lineage>
</organism>
<dbReference type="AlphaFoldDB" id="A0A6A4KVE6"/>
<evidence type="ECO:0000313" key="1">
    <source>
        <dbReference type="EMBL" id="KAE9449595.1"/>
    </source>
</evidence>
<reference evidence="1 2" key="1">
    <citation type="journal article" date="2019" name="Genome Biol. Evol.">
        <title>The Rhododendron genome and chromosomal organization provide insight into shared whole-genome duplications across the heath family (Ericaceae).</title>
        <authorList>
            <person name="Soza V.L."/>
            <person name="Lindsley D."/>
            <person name="Waalkes A."/>
            <person name="Ramage E."/>
            <person name="Patwardhan R.P."/>
            <person name="Burton J.N."/>
            <person name="Adey A."/>
            <person name="Kumar A."/>
            <person name="Qiu R."/>
            <person name="Shendure J."/>
            <person name="Hall B."/>
        </authorList>
    </citation>
    <scope>NUCLEOTIDE SEQUENCE [LARGE SCALE GENOMIC DNA]</scope>
    <source>
        <strain evidence="1">RSF 1966-606</strain>
    </source>
</reference>
<comment type="caution">
    <text evidence="1">The sequence shown here is derived from an EMBL/GenBank/DDBJ whole genome shotgun (WGS) entry which is preliminary data.</text>
</comment>
<dbReference type="OrthoDB" id="694638at2759"/>
<evidence type="ECO:0000313" key="2">
    <source>
        <dbReference type="Proteomes" id="UP000428333"/>
    </source>
</evidence>
<keyword evidence="2" id="KW-1185">Reference proteome</keyword>
<dbReference type="EMBL" id="QEFC01003158">
    <property type="protein sequence ID" value="KAE9449595.1"/>
    <property type="molecule type" value="Genomic_DNA"/>
</dbReference>